<organism evidence="5 6">
    <name type="scientific">Priapulus caudatus</name>
    <name type="common">Priapulid worm</name>
    <dbReference type="NCBI Taxonomy" id="37621"/>
    <lineage>
        <taxon>Eukaryota</taxon>
        <taxon>Metazoa</taxon>
        <taxon>Ecdysozoa</taxon>
        <taxon>Scalidophora</taxon>
        <taxon>Priapulida</taxon>
        <taxon>Priapulimorpha</taxon>
        <taxon>Priapulimorphida</taxon>
        <taxon>Priapulidae</taxon>
        <taxon>Priapulus</taxon>
    </lineage>
</organism>
<evidence type="ECO:0000313" key="6">
    <source>
        <dbReference type="RefSeq" id="XP_014662843.1"/>
    </source>
</evidence>
<evidence type="ECO:0000256" key="2">
    <source>
        <dbReference type="ARBA" id="ARBA00022737"/>
    </source>
</evidence>
<feature type="repeat" description="WD" evidence="3">
    <location>
        <begin position="268"/>
        <end position="309"/>
    </location>
</feature>
<dbReference type="PANTHER" id="PTHR15574:SF21">
    <property type="entry name" value="DDB1- AND CUL4-ASSOCIATED FACTOR 8"/>
    <property type="match status" value="1"/>
</dbReference>
<dbReference type="Pfam" id="PF00400">
    <property type="entry name" value="WD40"/>
    <property type="match status" value="3"/>
</dbReference>
<dbReference type="PANTHER" id="PTHR15574">
    <property type="entry name" value="WD REPEAT DOMAIN-CONTAINING FAMILY"/>
    <property type="match status" value="1"/>
</dbReference>
<feature type="compositionally biased region" description="Acidic residues" evidence="4">
    <location>
        <begin position="188"/>
        <end position="198"/>
    </location>
</feature>
<reference evidence="6" key="1">
    <citation type="submission" date="2025-08" db="UniProtKB">
        <authorList>
            <consortium name="RefSeq"/>
        </authorList>
    </citation>
    <scope>IDENTIFICATION</scope>
</reference>
<feature type="compositionally biased region" description="Acidic residues" evidence="4">
    <location>
        <begin position="656"/>
        <end position="665"/>
    </location>
</feature>
<dbReference type="InterPro" id="IPR045151">
    <property type="entry name" value="DCAF8"/>
</dbReference>
<keyword evidence="5" id="KW-1185">Reference proteome</keyword>
<dbReference type="GeneID" id="106805666"/>
<keyword evidence="1 3" id="KW-0853">WD repeat</keyword>
<dbReference type="InterPro" id="IPR036322">
    <property type="entry name" value="WD40_repeat_dom_sf"/>
</dbReference>
<dbReference type="InterPro" id="IPR015943">
    <property type="entry name" value="WD40/YVTN_repeat-like_dom_sf"/>
</dbReference>
<dbReference type="SMART" id="SM00320">
    <property type="entry name" value="WD40"/>
    <property type="match status" value="7"/>
</dbReference>
<protein>
    <submittedName>
        <fullName evidence="6">DDB1- and CUL4-associated factor 8-like</fullName>
    </submittedName>
</protein>
<dbReference type="Gene3D" id="2.130.10.10">
    <property type="entry name" value="YVTN repeat-like/Quinoprotein amine dehydrogenase"/>
    <property type="match status" value="1"/>
</dbReference>
<dbReference type="Proteomes" id="UP000695022">
    <property type="component" value="Unplaced"/>
</dbReference>
<evidence type="ECO:0000313" key="5">
    <source>
        <dbReference type="Proteomes" id="UP000695022"/>
    </source>
</evidence>
<sequence>MADDAAEEKTCADNDQCMEEGGATVTARTEPMDVDGRVAPAAVRGVGGAETEEEVEGESGKEGEEANESIMQPLTEESENNRATLDDAVAMPTNCEKLRKDDSGICVVDKSVRDGAGSDDDAAAGKTSENPGETGGDEDEREASVMMSVEPALGQKDEAAVGSPERDTELRHDDSQSSISSRDHTDDNSEDDDDDEERELAIAAGSSSDEDVAVNLEAGGAPKHRWFAYRELTQREYGFGHRYSPQLWGHRYGGSLHVVQRFELMYKLDNHRGCVNTVHFNSSGNWLASGSDDLNIIIWDWASNRPVVTYDSGHRNNVFQAKFLPFRNDTHIVSCARDGVVRIAELSSSGDCRTTRRLASHRGAAHKLSLEPDSPHVFLSAGEDGVIFEIDVRQNEKPNRLLTCKENNKKVALYTIHSNPGKPYEFATGGRDQYARIYDKRKITSDSSVLNKYCPHHLLGAETRANITCLVYNYNGSELLVSYNDEDIYTFDTSHSTDAEHQHRYQGHRNSATVKGVNYYGPCSEFIVSGSDCGHVFLWDHDTERIVSFLRADEGGVVNCLEPHPLYPVLATSGLDNDIKVWVPSLEEANPMSELKLTVERNLKRRKRDHRLEGSSDFIDGQMLWFLMRQLRRRARRQAGVEEEREVQESSSSDTVDSDDSEESDMPAAVQCAPS</sequence>
<feature type="compositionally biased region" description="Basic and acidic residues" evidence="4">
    <location>
        <begin position="155"/>
        <end position="187"/>
    </location>
</feature>
<feature type="region of interest" description="Disordered" evidence="4">
    <location>
        <begin position="637"/>
        <end position="675"/>
    </location>
</feature>
<dbReference type="RefSeq" id="XP_014662843.1">
    <property type="nucleotide sequence ID" value="XM_014807357.1"/>
</dbReference>
<feature type="region of interest" description="Disordered" evidence="4">
    <location>
        <begin position="1"/>
        <end position="198"/>
    </location>
</feature>
<dbReference type="InterPro" id="IPR001680">
    <property type="entry name" value="WD40_rpt"/>
</dbReference>
<evidence type="ECO:0000256" key="3">
    <source>
        <dbReference type="PROSITE-ProRule" id="PRU00221"/>
    </source>
</evidence>
<dbReference type="PROSITE" id="PS50082">
    <property type="entry name" value="WD_REPEATS_2"/>
    <property type="match status" value="1"/>
</dbReference>
<evidence type="ECO:0000256" key="1">
    <source>
        <dbReference type="ARBA" id="ARBA00022574"/>
    </source>
</evidence>
<gene>
    <name evidence="6" type="primary">LOC106805666</name>
</gene>
<dbReference type="SUPFAM" id="SSF50978">
    <property type="entry name" value="WD40 repeat-like"/>
    <property type="match status" value="1"/>
</dbReference>
<name>A0ABM1DSC2_PRICU</name>
<dbReference type="PROSITE" id="PS50294">
    <property type="entry name" value="WD_REPEATS_REGION"/>
    <property type="match status" value="1"/>
</dbReference>
<keyword evidence="2" id="KW-0677">Repeat</keyword>
<evidence type="ECO:0000256" key="4">
    <source>
        <dbReference type="SAM" id="MobiDB-lite"/>
    </source>
</evidence>
<accession>A0ABM1DSC2</accession>
<proteinExistence type="predicted"/>